<keyword evidence="2" id="KW-1185">Reference proteome</keyword>
<evidence type="ECO:0000313" key="2">
    <source>
        <dbReference type="Proteomes" id="UP000654913"/>
    </source>
</evidence>
<proteinExistence type="predicted"/>
<dbReference type="AlphaFoldDB" id="A0A7R8AQN7"/>
<dbReference type="KEGG" id="apuu:APUU_50759S"/>
<reference evidence="1" key="1">
    <citation type="submission" date="2021-01" db="EMBL/GenBank/DDBJ databases">
        <authorList>
            <consortium name="Aspergillus puulaauensis MK2 genome sequencing consortium"/>
            <person name="Kazuki M."/>
            <person name="Futagami T."/>
        </authorList>
    </citation>
    <scope>NUCLEOTIDE SEQUENCE</scope>
    <source>
        <strain evidence="1">MK2</strain>
    </source>
</reference>
<protein>
    <submittedName>
        <fullName evidence="1">Uncharacterized protein</fullName>
    </submittedName>
</protein>
<organism evidence="1 2">
    <name type="scientific">Aspergillus puulaauensis</name>
    <dbReference type="NCBI Taxonomy" id="1220207"/>
    <lineage>
        <taxon>Eukaryota</taxon>
        <taxon>Fungi</taxon>
        <taxon>Dikarya</taxon>
        <taxon>Ascomycota</taxon>
        <taxon>Pezizomycotina</taxon>
        <taxon>Eurotiomycetes</taxon>
        <taxon>Eurotiomycetidae</taxon>
        <taxon>Eurotiales</taxon>
        <taxon>Aspergillaceae</taxon>
        <taxon>Aspergillus</taxon>
    </lineage>
</organism>
<reference evidence="1" key="2">
    <citation type="submission" date="2021-02" db="EMBL/GenBank/DDBJ databases">
        <title>Aspergillus puulaauensis MK2 genome sequence.</title>
        <authorList>
            <person name="Futagami T."/>
            <person name="Mori K."/>
            <person name="Kadooka C."/>
            <person name="Tanaka T."/>
        </authorList>
    </citation>
    <scope>NUCLEOTIDE SEQUENCE</scope>
    <source>
        <strain evidence="1">MK2</strain>
    </source>
</reference>
<sequence length="204" mass="22694">MLEDFDNIFRLVPLECIGCHQSPSWLRHALGSNLAAKTVKLIHFRITAGDHHNLEPHYELYKRKNTCTASTADDLDPFKDCNLVTCMPCLGDFADWAFGPTGLPNLMVIAFGDFSFGDRFKWSQALLIRSLIPSTNLYRIVGHGMHDHMIDRISGSREMLSACPTQSTIVYSMNHEGSGIVTDFSAYDLEDSADGTDNSSEGDD</sequence>
<dbReference type="RefSeq" id="XP_041558242.1">
    <property type="nucleotide sequence ID" value="XM_041705791.1"/>
</dbReference>
<accession>A0A7R8AQN7</accession>
<name>A0A7R8AQN7_9EURO</name>
<dbReference type="EMBL" id="AP024447">
    <property type="protein sequence ID" value="BCS26048.1"/>
    <property type="molecule type" value="Genomic_DNA"/>
</dbReference>
<evidence type="ECO:0000313" key="1">
    <source>
        <dbReference type="EMBL" id="BCS26048.1"/>
    </source>
</evidence>
<dbReference type="OrthoDB" id="1720422at2759"/>
<dbReference type="Proteomes" id="UP000654913">
    <property type="component" value="Chromosome 5"/>
</dbReference>
<gene>
    <name evidence="1" type="ORF">APUU_50759S</name>
</gene>
<dbReference type="GeneID" id="64976053"/>